<dbReference type="EMBL" id="PNBA02000001">
    <property type="protein sequence ID" value="KAG6437684.1"/>
    <property type="molecule type" value="Genomic_DNA"/>
</dbReference>
<dbReference type="EC" id="2.5.1.18" evidence="2"/>
<protein>
    <recommendedName>
        <fullName evidence="5">Probable glutathione S-transferase</fullName>
        <ecNumber evidence="2">2.5.1.18</ecNumber>
    </recommendedName>
</protein>
<dbReference type="SFLD" id="SFLDG01152">
    <property type="entry name" value="Main.3:_Omega-_and_Tau-like"/>
    <property type="match status" value="1"/>
</dbReference>
<dbReference type="GO" id="GO:0004364">
    <property type="term" value="F:glutathione transferase activity"/>
    <property type="evidence" value="ECO:0007669"/>
    <property type="project" value="UniProtKB-EC"/>
</dbReference>
<dbReference type="GO" id="GO:0006749">
    <property type="term" value="P:glutathione metabolic process"/>
    <property type="evidence" value="ECO:0007669"/>
    <property type="project" value="InterPro"/>
</dbReference>
<evidence type="ECO:0000313" key="8">
    <source>
        <dbReference type="EMBL" id="KAG6437684.1"/>
    </source>
</evidence>
<name>A0A8X9AEB8_SALSN</name>
<comment type="catalytic activity">
    <reaction evidence="4">
        <text>RX + glutathione = an S-substituted glutathione + a halide anion + H(+)</text>
        <dbReference type="Rhea" id="RHEA:16437"/>
        <dbReference type="ChEBI" id="CHEBI:15378"/>
        <dbReference type="ChEBI" id="CHEBI:16042"/>
        <dbReference type="ChEBI" id="CHEBI:17792"/>
        <dbReference type="ChEBI" id="CHEBI:57925"/>
        <dbReference type="ChEBI" id="CHEBI:90779"/>
        <dbReference type="EC" id="2.5.1.18"/>
    </reaction>
</comment>
<evidence type="ECO:0000256" key="1">
    <source>
        <dbReference type="ARBA" id="ARBA00009929"/>
    </source>
</evidence>
<dbReference type="InterPro" id="IPR004045">
    <property type="entry name" value="Glutathione_S-Trfase_N"/>
</dbReference>
<dbReference type="InterPro" id="IPR040079">
    <property type="entry name" value="Glutathione_S-Trfase"/>
</dbReference>
<dbReference type="AlphaFoldDB" id="A0A8X9AEB8"/>
<dbReference type="PROSITE" id="PS50405">
    <property type="entry name" value="GST_CTER"/>
    <property type="match status" value="1"/>
</dbReference>
<dbReference type="Gene3D" id="1.20.1050.10">
    <property type="match status" value="1"/>
</dbReference>
<proteinExistence type="inferred from homology"/>
<dbReference type="CDD" id="cd03058">
    <property type="entry name" value="GST_N_Tau"/>
    <property type="match status" value="1"/>
</dbReference>
<dbReference type="SUPFAM" id="SSF47616">
    <property type="entry name" value="GST C-terminal domain-like"/>
    <property type="match status" value="1"/>
</dbReference>
<dbReference type="FunFam" id="3.40.30.10:FF:000014">
    <property type="entry name" value="Tau class glutathione S-transferase"/>
    <property type="match status" value="1"/>
</dbReference>
<dbReference type="CDD" id="cd03185">
    <property type="entry name" value="GST_C_Tau"/>
    <property type="match status" value="1"/>
</dbReference>
<evidence type="ECO:0000259" key="7">
    <source>
        <dbReference type="PROSITE" id="PS50405"/>
    </source>
</evidence>
<feature type="domain" description="GST C-terminal" evidence="7">
    <location>
        <begin position="86"/>
        <end position="208"/>
    </location>
</feature>
<accession>A0A8X9AEB8</accession>
<comment type="caution">
    <text evidence="8">The sequence shown here is derived from an EMBL/GenBank/DDBJ whole genome shotgun (WGS) entry which is preliminary data.</text>
</comment>
<dbReference type="FunFam" id="1.20.1050.10:FF:000012">
    <property type="entry name" value="Tau class glutathione S-transferase"/>
    <property type="match status" value="1"/>
</dbReference>
<dbReference type="SFLD" id="SFLDS00019">
    <property type="entry name" value="Glutathione_Transferase_(cytos"/>
    <property type="match status" value="1"/>
</dbReference>
<dbReference type="Proteomes" id="UP000298416">
    <property type="component" value="Unassembled WGS sequence"/>
</dbReference>
<comment type="similarity">
    <text evidence="1">Belongs to the GST superfamily. HSP26 family.</text>
</comment>
<dbReference type="PANTHER" id="PTHR11260:SF676">
    <property type="entry name" value="GLUTATHIONE S-TRANSFERASE U8"/>
    <property type="match status" value="1"/>
</dbReference>
<evidence type="ECO:0000256" key="3">
    <source>
        <dbReference type="ARBA" id="ARBA00022679"/>
    </source>
</evidence>
<dbReference type="OrthoDB" id="4951845at2759"/>
<dbReference type="SFLD" id="SFLDG00358">
    <property type="entry name" value="Main_(cytGST)"/>
    <property type="match status" value="1"/>
</dbReference>
<dbReference type="InterPro" id="IPR004046">
    <property type="entry name" value="GST_C"/>
</dbReference>
<dbReference type="InterPro" id="IPR036282">
    <property type="entry name" value="Glutathione-S-Trfase_C_sf"/>
</dbReference>
<keyword evidence="9" id="KW-1185">Reference proteome</keyword>
<dbReference type="InterPro" id="IPR036249">
    <property type="entry name" value="Thioredoxin-like_sf"/>
</dbReference>
<evidence type="ECO:0000256" key="2">
    <source>
        <dbReference type="ARBA" id="ARBA00012452"/>
    </source>
</evidence>
<dbReference type="Pfam" id="PF02798">
    <property type="entry name" value="GST_N"/>
    <property type="match status" value="1"/>
</dbReference>
<gene>
    <name evidence="8" type="ORF">SASPL_102609</name>
</gene>
<dbReference type="Gene3D" id="3.40.30.10">
    <property type="entry name" value="Glutaredoxin"/>
    <property type="match status" value="1"/>
</dbReference>
<dbReference type="GO" id="GO:0005737">
    <property type="term" value="C:cytoplasm"/>
    <property type="evidence" value="ECO:0007669"/>
    <property type="project" value="TreeGrafter"/>
</dbReference>
<keyword evidence="3" id="KW-0808">Transferase</keyword>
<evidence type="ECO:0000256" key="4">
    <source>
        <dbReference type="ARBA" id="ARBA00047960"/>
    </source>
</evidence>
<feature type="domain" description="GST N-terminal" evidence="6">
    <location>
        <begin position="2"/>
        <end position="81"/>
    </location>
</feature>
<dbReference type="SUPFAM" id="SSF52833">
    <property type="entry name" value="Thioredoxin-like"/>
    <property type="match status" value="1"/>
</dbReference>
<dbReference type="PROSITE" id="PS50404">
    <property type="entry name" value="GST_NTER"/>
    <property type="match status" value="1"/>
</dbReference>
<reference evidence="8" key="2">
    <citation type="submission" date="2020-08" db="EMBL/GenBank/DDBJ databases">
        <title>Plant Genome Project.</title>
        <authorList>
            <person name="Zhang R.-G."/>
        </authorList>
    </citation>
    <scope>NUCLEOTIDE SEQUENCE</scope>
    <source>
        <strain evidence="8">Huo1</strain>
        <tissue evidence="8">Leaf</tissue>
    </source>
</reference>
<dbReference type="Pfam" id="PF00043">
    <property type="entry name" value="GST_C"/>
    <property type="match status" value="1"/>
</dbReference>
<organism evidence="8">
    <name type="scientific">Salvia splendens</name>
    <name type="common">Scarlet sage</name>
    <dbReference type="NCBI Taxonomy" id="180675"/>
    <lineage>
        <taxon>Eukaryota</taxon>
        <taxon>Viridiplantae</taxon>
        <taxon>Streptophyta</taxon>
        <taxon>Embryophyta</taxon>
        <taxon>Tracheophyta</taxon>
        <taxon>Spermatophyta</taxon>
        <taxon>Magnoliopsida</taxon>
        <taxon>eudicotyledons</taxon>
        <taxon>Gunneridae</taxon>
        <taxon>Pentapetalae</taxon>
        <taxon>asterids</taxon>
        <taxon>lamiids</taxon>
        <taxon>Lamiales</taxon>
        <taxon>Lamiaceae</taxon>
        <taxon>Nepetoideae</taxon>
        <taxon>Mentheae</taxon>
        <taxon>Salviinae</taxon>
        <taxon>Salvia</taxon>
        <taxon>Salvia subgen. Calosphace</taxon>
        <taxon>core Calosphace</taxon>
    </lineage>
</organism>
<dbReference type="PANTHER" id="PTHR11260">
    <property type="entry name" value="GLUTATHIONE S-TRANSFERASE, GST, SUPERFAMILY, GST DOMAIN CONTAINING"/>
    <property type="match status" value="1"/>
</dbReference>
<sequence length="219" mass="25507">MSEVKLFGAWFSPYVKRVEMSLNLKGVEYEYIEEDLENKSPLFLQYNPITKLVPVLVHNGKPIFESSVILEYIDETWEGPSIFPKDPYDRAMSRFWAKFVEDKCSDLLWKACWSAGEEREKAAKEAEEGLKILENEIKDKKFFGGDNIGLVDLVANYIALWNPILQDVVGFHPLTQDKFPNISKWADEFCNDSFVEKYMPEKEKVRLWLKRAVETGSLY</sequence>
<evidence type="ECO:0000259" key="6">
    <source>
        <dbReference type="PROSITE" id="PS50404"/>
    </source>
</evidence>
<evidence type="ECO:0000256" key="5">
    <source>
        <dbReference type="ARBA" id="ARBA00071370"/>
    </source>
</evidence>
<reference evidence="8" key="1">
    <citation type="submission" date="2018-01" db="EMBL/GenBank/DDBJ databases">
        <authorList>
            <person name="Mao J.F."/>
        </authorList>
    </citation>
    <scope>NUCLEOTIDE SEQUENCE</scope>
    <source>
        <strain evidence="8">Huo1</strain>
        <tissue evidence="8">Leaf</tissue>
    </source>
</reference>
<dbReference type="InterPro" id="IPR010987">
    <property type="entry name" value="Glutathione-S-Trfase_C-like"/>
</dbReference>
<dbReference type="InterPro" id="IPR045073">
    <property type="entry name" value="Omega/Tau-like"/>
</dbReference>
<evidence type="ECO:0000313" key="9">
    <source>
        <dbReference type="Proteomes" id="UP000298416"/>
    </source>
</evidence>
<dbReference type="InterPro" id="IPR045074">
    <property type="entry name" value="GST_C_Tau"/>
</dbReference>